<name>A0A9E7EU50_9LILI</name>
<evidence type="ECO:0000313" key="3">
    <source>
        <dbReference type="EMBL" id="URD82062.1"/>
    </source>
</evidence>
<dbReference type="Proteomes" id="UP001055439">
    <property type="component" value="Chromosome 10"/>
</dbReference>
<protein>
    <submittedName>
        <fullName evidence="3">C-terminal domain phosphatase-like</fullName>
    </submittedName>
</protein>
<evidence type="ECO:0000259" key="2">
    <source>
        <dbReference type="PROSITE" id="PS50137"/>
    </source>
</evidence>
<organism evidence="3 4">
    <name type="scientific">Musa troglodytarum</name>
    <name type="common">fe'i banana</name>
    <dbReference type="NCBI Taxonomy" id="320322"/>
    <lineage>
        <taxon>Eukaryota</taxon>
        <taxon>Viridiplantae</taxon>
        <taxon>Streptophyta</taxon>
        <taxon>Embryophyta</taxon>
        <taxon>Tracheophyta</taxon>
        <taxon>Spermatophyta</taxon>
        <taxon>Magnoliopsida</taxon>
        <taxon>Liliopsida</taxon>
        <taxon>Zingiberales</taxon>
        <taxon>Musaceae</taxon>
        <taxon>Musa</taxon>
    </lineage>
</organism>
<keyword evidence="1" id="KW-0694">RNA-binding</keyword>
<keyword evidence="4" id="KW-1185">Reference proteome</keyword>
<evidence type="ECO:0000313" key="4">
    <source>
        <dbReference type="Proteomes" id="UP001055439"/>
    </source>
</evidence>
<dbReference type="PROSITE" id="PS50137">
    <property type="entry name" value="DS_RBD"/>
    <property type="match status" value="1"/>
</dbReference>
<gene>
    <name evidence="3" type="ORF">MUK42_05170</name>
</gene>
<proteinExistence type="predicted"/>
<dbReference type="SUPFAM" id="SSF54768">
    <property type="entry name" value="dsRNA-binding domain-like"/>
    <property type="match status" value="1"/>
</dbReference>
<dbReference type="AlphaFoldDB" id="A0A9E7EU50"/>
<accession>A0A9E7EU50</accession>
<dbReference type="EMBL" id="CP097503">
    <property type="protein sequence ID" value="URD82062.1"/>
    <property type="molecule type" value="Genomic_DNA"/>
</dbReference>
<dbReference type="OrthoDB" id="10249888at2759"/>
<sequence>MSAELKRYIDDKSLLKQYIGTDTVSENGTLISAQNEEVPPIFGIQENIVRPVIRLLERNIVLTRIHPEVLFSTIKIGIGIGRTMKEARSQAAENALRSLARDYSSFTVPATGGMLSSRMPFKNQGPQQRFLLKFYLDCRACYDGGYCSIPAHLESGMLLDLPCPSPPYVVQVEHGCRKIRAFSSISIDAPDQPPPIGAENGLIMGGGGGDLFIHAARIR</sequence>
<dbReference type="Pfam" id="PF00035">
    <property type="entry name" value="dsrm"/>
    <property type="match status" value="1"/>
</dbReference>
<dbReference type="InterPro" id="IPR014720">
    <property type="entry name" value="dsRBD_dom"/>
</dbReference>
<dbReference type="GO" id="GO:0003723">
    <property type="term" value="F:RNA binding"/>
    <property type="evidence" value="ECO:0007669"/>
    <property type="project" value="UniProtKB-UniRule"/>
</dbReference>
<reference evidence="3" key="1">
    <citation type="submission" date="2022-05" db="EMBL/GenBank/DDBJ databases">
        <title>The Musa troglodytarum L. genome provides insights into the mechanism of non-climacteric behaviour and enrichment of carotenoids.</title>
        <authorList>
            <person name="Wang J."/>
        </authorList>
    </citation>
    <scope>NUCLEOTIDE SEQUENCE</scope>
    <source>
        <tissue evidence="3">Leaf</tissue>
    </source>
</reference>
<evidence type="ECO:0000256" key="1">
    <source>
        <dbReference type="PROSITE-ProRule" id="PRU00266"/>
    </source>
</evidence>
<feature type="domain" description="DRBM" evidence="2">
    <location>
        <begin position="68"/>
        <end position="101"/>
    </location>
</feature>